<evidence type="ECO:0000313" key="3">
    <source>
        <dbReference type="Proteomes" id="UP000821866"/>
    </source>
</evidence>
<comment type="caution">
    <text evidence="2">The sequence shown here is derived from an EMBL/GenBank/DDBJ whole genome shotgun (WGS) entry which is preliminary data.</text>
</comment>
<gene>
    <name evidence="2" type="ORF">HPB51_026578</name>
</gene>
<feature type="compositionally biased region" description="Pro residues" evidence="1">
    <location>
        <begin position="29"/>
        <end position="46"/>
    </location>
</feature>
<accession>A0A9J6D294</accession>
<dbReference type="Proteomes" id="UP000821866">
    <property type="component" value="Unassembled WGS sequence"/>
</dbReference>
<proteinExistence type="predicted"/>
<protein>
    <submittedName>
        <fullName evidence="2">Uncharacterized protein</fullName>
    </submittedName>
</protein>
<sequence length="146" mass="15460">MAGEPLKVPPHGCAEPPPSSYQAYVQGFQPPPGYPPPGTQPPPPPGFAASAPTPAGAFPSGDRAPFMAWLLQGYGRTHHGDHCGRMGALPSAADVPELWRTGADGHVHASRPARDTQLSHHSLGEIFEQMSLLWNAENCCRQVPIG</sequence>
<organism evidence="2 3">
    <name type="scientific">Rhipicephalus microplus</name>
    <name type="common">Cattle tick</name>
    <name type="synonym">Boophilus microplus</name>
    <dbReference type="NCBI Taxonomy" id="6941"/>
    <lineage>
        <taxon>Eukaryota</taxon>
        <taxon>Metazoa</taxon>
        <taxon>Ecdysozoa</taxon>
        <taxon>Arthropoda</taxon>
        <taxon>Chelicerata</taxon>
        <taxon>Arachnida</taxon>
        <taxon>Acari</taxon>
        <taxon>Parasitiformes</taxon>
        <taxon>Ixodida</taxon>
        <taxon>Ixodoidea</taxon>
        <taxon>Ixodidae</taxon>
        <taxon>Rhipicephalinae</taxon>
        <taxon>Rhipicephalus</taxon>
        <taxon>Boophilus</taxon>
    </lineage>
</organism>
<dbReference type="AlphaFoldDB" id="A0A9J6D294"/>
<evidence type="ECO:0000313" key="2">
    <source>
        <dbReference type="EMBL" id="KAH7986979.1"/>
    </source>
</evidence>
<feature type="region of interest" description="Disordered" evidence="1">
    <location>
        <begin position="1"/>
        <end position="59"/>
    </location>
</feature>
<evidence type="ECO:0000256" key="1">
    <source>
        <dbReference type="SAM" id="MobiDB-lite"/>
    </source>
</evidence>
<feature type="compositionally biased region" description="Low complexity" evidence="1">
    <location>
        <begin position="47"/>
        <end position="59"/>
    </location>
</feature>
<reference evidence="2" key="2">
    <citation type="submission" date="2021-09" db="EMBL/GenBank/DDBJ databases">
        <authorList>
            <person name="Jia N."/>
            <person name="Wang J."/>
            <person name="Shi W."/>
            <person name="Du L."/>
            <person name="Sun Y."/>
            <person name="Zhan W."/>
            <person name="Jiang J."/>
            <person name="Wang Q."/>
            <person name="Zhang B."/>
            <person name="Ji P."/>
            <person name="Sakyi L.B."/>
            <person name="Cui X."/>
            <person name="Yuan T."/>
            <person name="Jiang B."/>
            <person name="Yang W."/>
            <person name="Lam T.T.-Y."/>
            <person name="Chang Q."/>
            <person name="Ding S."/>
            <person name="Wang X."/>
            <person name="Zhu J."/>
            <person name="Ruan X."/>
            <person name="Zhao L."/>
            <person name="Wei J."/>
            <person name="Que T."/>
            <person name="Du C."/>
            <person name="Cheng J."/>
            <person name="Dai P."/>
            <person name="Han X."/>
            <person name="Huang E."/>
            <person name="Gao Y."/>
            <person name="Liu J."/>
            <person name="Shao H."/>
            <person name="Ye R."/>
            <person name="Li L."/>
            <person name="Wei W."/>
            <person name="Wang X."/>
            <person name="Wang C."/>
            <person name="Huo Q."/>
            <person name="Li W."/>
            <person name="Guo W."/>
            <person name="Chen H."/>
            <person name="Chen S."/>
            <person name="Zhou L."/>
            <person name="Zhou L."/>
            <person name="Ni X."/>
            <person name="Tian J."/>
            <person name="Zhou Y."/>
            <person name="Sheng Y."/>
            <person name="Liu T."/>
            <person name="Pan Y."/>
            <person name="Xia L."/>
            <person name="Li J."/>
            <person name="Zhao F."/>
            <person name="Cao W."/>
        </authorList>
    </citation>
    <scope>NUCLEOTIDE SEQUENCE</scope>
    <source>
        <strain evidence="2">Rmic-2018</strain>
        <tissue evidence="2">Larvae</tissue>
    </source>
</reference>
<reference evidence="2" key="1">
    <citation type="journal article" date="2020" name="Cell">
        <title>Large-Scale Comparative Analyses of Tick Genomes Elucidate Their Genetic Diversity and Vector Capacities.</title>
        <authorList>
            <consortium name="Tick Genome and Microbiome Consortium (TIGMIC)"/>
            <person name="Jia N."/>
            <person name="Wang J."/>
            <person name="Shi W."/>
            <person name="Du L."/>
            <person name="Sun Y."/>
            <person name="Zhan W."/>
            <person name="Jiang J.F."/>
            <person name="Wang Q."/>
            <person name="Zhang B."/>
            <person name="Ji P."/>
            <person name="Bell-Sakyi L."/>
            <person name="Cui X.M."/>
            <person name="Yuan T.T."/>
            <person name="Jiang B.G."/>
            <person name="Yang W.F."/>
            <person name="Lam T.T."/>
            <person name="Chang Q.C."/>
            <person name="Ding S.J."/>
            <person name="Wang X.J."/>
            <person name="Zhu J.G."/>
            <person name="Ruan X.D."/>
            <person name="Zhao L."/>
            <person name="Wei J.T."/>
            <person name="Ye R.Z."/>
            <person name="Que T.C."/>
            <person name="Du C.H."/>
            <person name="Zhou Y.H."/>
            <person name="Cheng J.X."/>
            <person name="Dai P.F."/>
            <person name="Guo W.B."/>
            <person name="Han X.H."/>
            <person name="Huang E.J."/>
            <person name="Li L.F."/>
            <person name="Wei W."/>
            <person name="Gao Y.C."/>
            <person name="Liu J.Z."/>
            <person name="Shao H.Z."/>
            <person name="Wang X."/>
            <person name="Wang C.C."/>
            <person name="Yang T.C."/>
            <person name="Huo Q.B."/>
            <person name="Li W."/>
            <person name="Chen H.Y."/>
            <person name="Chen S.E."/>
            <person name="Zhou L.G."/>
            <person name="Ni X.B."/>
            <person name="Tian J.H."/>
            <person name="Sheng Y."/>
            <person name="Liu T."/>
            <person name="Pan Y.S."/>
            <person name="Xia L.Y."/>
            <person name="Li J."/>
            <person name="Zhao F."/>
            <person name="Cao W.C."/>
        </authorList>
    </citation>
    <scope>NUCLEOTIDE SEQUENCE</scope>
    <source>
        <strain evidence="2">Rmic-2018</strain>
    </source>
</reference>
<dbReference type="EMBL" id="JABSTU010000865">
    <property type="protein sequence ID" value="KAH7986979.1"/>
    <property type="molecule type" value="Genomic_DNA"/>
</dbReference>
<name>A0A9J6D294_RHIMP</name>
<keyword evidence="3" id="KW-1185">Reference proteome</keyword>